<feature type="region of interest" description="Disordered" evidence="1">
    <location>
        <begin position="23"/>
        <end position="46"/>
    </location>
</feature>
<proteinExistence type="predicted"/>
<dbReference type="AlphaFoldDB" id="A0A2P2PWR7"/>
<sequence>MFFIPDMQSINVSKLVRPDQNLNLTQQPRWRPHTQIKTSKIQSVSH</sequence>
<organism evidence="2">
    <name type="scientific">Rhizophora mucronata</name>
    <name type="common">Asiatic mangrove</name>
    <dbReference type="NCBI Taxonomy" id="61149"/>
    <lineage>
        <taxon>Eukaryota</taxon>
        <taxon>Viridiplantae</taxon>
        <taxon>Streptophyta</taxon>
        <taxon>Embryophyta</taxon>
        <taxon>Tracheophyta</taxon>
        <taxon>Spermatophyta</taxon>
        <taxon>Magnoliopsida</taxon>
        <taxon>eudicotyledons</taxon>
        <taxon>Gunneridae</taxon>
        <taxon>Pentapetalae</taxon>
        <taxon>rosids</taxon>
        <taxon>fabids</taxon>
        <taxon>Malpighiales</taxon>
        <taxon>Rhizophoraceae</taxon>
        <taxon>Rhizophora</taxon>
    </lineage>
</organism>
<feature type="compositionally biased region" description="Polar residues" evidence="1">
    <location>
        <begin position="35"/>
        <end position="46"/>
    </location>
</feature>
<protein>
    <submittedName>
        <fullName evidence="2">Uncharacterized protein</fullName>
    </submittedName>
</protein>
<evidence type="ECO:0000313" key="2">
    <source>
        <dbReference type="EMBL" id="MBX59206.1"/>
    </source>
</evidence>
<name>A0A2P2PWR7_RHIMU</name>
<accession>A0A2P2PWR7</accession>
<dbReference type="EMBL" id="GGEC01078722">
    <property type="protein sequence ID" value="MBX59206.1"/>
    <property type="molecule type" value="Transcribed_RNA"/>
</dbReference>
<reference evidence="2" key="1">
    <citation type="submission" date="2018-02" db="EMBL/GenBank/DDBJ databases">
        <title>Rhizophora mucronata_Transcriptome.</title>
        <authorList>
            <person name="Meera S.P."/>
            <person name="Sreeshan A."/>
            <person name="Augustine A."/>
        </authorList>
    </citation>
    <scope>NUCLEOTIDE SEQUENCE</scope>
    <source>
        <tissue evidence="2">Leaf</tissue>
    </source>
</reference>
<evidence type="ECO:0000256" key="1">
    <source>
        <dbReference type="SAM" id="MobiDB-lite"/>
    </source>
</evidence>